<evidence type="ECO:0000313" key="5">
    <source>
        <dbReference type="Proteomes" id="UP000009149"/>
    </source>
</evidence>
<dbReference type="eggNOG" id="COG3880">
    <property type="taxonomic scope" value="Bacteria"/>
</dbReference>
<name>B3DXM7_METI4</name>
<feature type="domain" description="UVR" evidence="3">
    <location>
        <begin position="123"/>
        <end position="158"/>
    </location>
</feature>
<reference evidence="4 5" key="1">
    <citation type="journal article" date="2008" name="Biol. Direct">
        <title>Complete genome sequence of the extremely acidophilic methanotroph isolate V4, Methylacidiphilum infernorum, a representative of the bacterial phylum Verrucomicrobia.</title>
        <authorList>
            <person name="Hou S."/>
            <person name="Makarova K.S."/>
            <person name="Saw J.H."/>
            <person name="Senin P."/>
            <person name="Ly B.V."/>
            <person name="Zhou Z."/>
            <person name="Ren Y."/>
            <person name="Wang J."/>
            <person name="Galperin M.Y."/>
            <person name="Omelchenko M.V."/>
            <person name="Wolf Y.I."/>
            <person name="Yutin N."/>
            <person name="Koonin E.V."/>
            <person name="Stott M.B."/>
            <person name="Mountain B.W."/>
            <person name="Crowe M.A."/>
            <person name="Smirnova A.V."/>
            <person name="Dunfield P.F."/>
            <person name="Feng L."/>
            <person name="Wang L."/>
            <person name="Alam M."/>
        </authorList>
    </citation>
    <scope>NUCLEOTIDE SEQUENCE [LARGE SCALE GENOMIC DNA]</scope>
    <source>
        <strain evidence="5">Isolate V4</strain>
    </source>
</reference>
<dbReference type="Proteomes" id="UP000009149">
    <property type="component" value="Chromosome"/>
</dbReference>
<gene>
    <name evidence="4" type="primary">mcsA</name>
    <name evidence="4" type="ordered locus">Minf_0201</name>
</gene>
<dbReference type="EMBL" id="CP000975">
    <property type="protein sequence ID" value="ACD82261.1"/>
    <property type="molecule type" value="Genomic_DNA"/>
</dbReference>
<dbReference type="GO" id="GO:0050897">
    <property type="term" value="F:cobalt ion binding"/>
    <property type="evidence" value="ECO:0007669"/>
    <property type="project" value="TreeGrafter"/>
</dbReference>
<dbReference type="PIRSF" id="PIRSF015034">
    <property type="entry name" value="YacH"/>
    <property type="match status" value="1"/>
</dbReference>
<dbReference type="PANTHER" id="PTHR38430:SF1">
    <property type="entry name" value="PROTEIN-ARGININE KINASE ACTIVATOR PROTEIN"/>
    <property type="match status" value="1"/>
</dbReference>
<dbReference type="KEGG" id="min:Minf_0201"/>
<dbReference type="GO" id="GO:0046870">
    <property type="term" value="F:cadmium ion binding"/>
    <property type="evidence" value="ECO:0007669"/>
    <property type="project" value="TreeGrafter"/>
</dbReference>
<feature type="coiled-coil region" evidence="2">
    <location>
        <begin position="119"/>
        <end position="158"/>
    </location>
</feature>
<keyword evidence="2" id="KW-0175">Coiled coil</keyword>
<dbReference type="Gene3D" id="4.10.860.10">
    <property type="entry name" value="UVR domain"/>
    <property type="match status" value="1"/>
</dbReference>
<dbReference type="OrthoDB" id="9788704at2"/>
<accession>B3DXM7</accession>
<dbReference type="PANTHER" id="PTHR38430">
    <property type="entry name" value="PROTEIN-ARGININE KINASE ACTIVATOR PROTEIN"/>
    <property type="match status" value="1"/>
</dbReference>
<dbReference type="InterPro" id="IPR001943">
    <property type="entry name" value="UVR_dom"/>
</dbReference>
<evidence type="ECO:0000256" key="2">
    <source>
        <dbReference type="SAM" id="Coils"/>
    </source>
</evidence>
<evidence type="ECO:0000259" key="3">
    <source>
        <dbReference type="PROSITE" id="PS50151"/>
    </source>
</evidence>
<dbReference type="GO" id="GO:0005507">
    <property type="term" value="F:copper ion binding"/>
    <property type="evidence" value="ECO:0007669"/>
    <property type="project" value="TreeGrafter"/>
</dbReference>
<dbReference type="STRING" id="481448.Minf_0201"/>
<evidence type="ECO:0000313" key="4">
    <source>
        <dbReference type="EMBL" id="ACD82261.1"/>
    </source>
</evidence>
<dbReference type="PROSITE" id="PS50151">
    <property type="entry name" value="UVR"/>
    <property type="match status" value="1"/>
</dbReference>
<dbReference type="HOGENOM" id="CLU_102553_1_0_0"/>
<dbReference type="GO" id="GO:0009432">
    <property type="term" value="P:SOS response"/>
    <property type="evidence" value="ECO:0007669"/>
    <property type="project" value="UniProtKB-KW"/>
</dbReference>
<dbReference type="Pfam" id="PF02151">
    <property type="entry name" value="UVR"/>
    <property type="match status" value="1"/>
</dbReference>
<proteinExistence type="predicted"/>
<dbReference type="InterPro" id="IPR025542">
    <property type="entry name" value="YacH"/>
</dbReference>
<dbReference type="InterPro" id="IPR036876">
    <property type="entry name" value="UVR_dom_sf"/>
</dbReference>
<sequence>MKCAFCNEEATVHLTQIVGEKMQKIDLCEKCAKEKGISDSMAFSLTDMLLGEDTSKHIAHEGELSCPQCGFTQTDFKKTGRLGCPACYQTFAEIIETILKDMHKGVVHRGKTPKKFAKVQFYQSKIKRLQEDLKKAVAQEKYEEAATIRDEIAQLENLIKS</sequence>
<dbReference type="GO" id="GO:1990170">
    <property type="term" value="P:stress response to cadmium ion"/>
    <property type="evidence" value="ECO:0007669"/>
    <property type="project" value="TreeGrafter"/>
</dbReference>
<dbReference type="RefSeq" id="WP_012462543.1">
    <property type="nucleotide sequence ID" value="NC_010794.1"/>
</dbReference>
<dbReference type="GO" id="GO:1990169">
    <property type="term" value="P:stress response to copper ion"/>
    <property type="evidence" value="ECO:0007669"/>
    <property type="project" value="TreeGrafter"/>
</dbReference>
<dbReference type="AlphaFoldDB" id="B3DXM7"/>
<evidence type="ECO:0000256" key="1">
    <source>
        <dbReference type="ARBA" id="ARBA00023236"/>
    </source>
</evidence>
<keyword evidence="1" id="KW-0227">DNA damage</keyword>
<dbReference type="SUPFAM" id="SSF46600">
    <property type="entry name" value="C-terminal UvrC-binding domain of UvrB"/>
    <property type="match status" value="1"/>
</dbReference>
<dbReference type="GO" id="GO:0008270">
    <property type="term" value="F:zinc ion binding"/>
    <property type="evidence" value="ECO:0007669"/>
    <property type="project" value="TreeGrafter"/>
</dbReference>
<keyword evidence="1" id="KW-0742">SOS response</keyword>
<protein>
    <submittedName>
        <fullName evidence="4">Modulator of heat shock repressor CtsR, McsA</fullName>
    </submittedName>
</protein>
<keyword evidence="4" id="KW-0346">Stress response</keyword>
<organism evidence="4 5">
    <name type="scientific">Methylacidiphilum infernorum (isolate V4)</name>
    <name type="common">Methylokorus infernorum (strain V4)</name>
    <dbReference type="NCBI Taxonomy" id="481448"/>
    <lineage>
        <taxon>Bacteria</taxon>
        <taxon>Pseudomonadati</taxon>
        <taxon>Verrucomicrobiota</taxon>
        <taxon>Methylacidiphilae</taxon>
        <taxon>Methylacidiphilales</taxon>
        <taxon>Methylacidiphilaceae</taxon>
        <taxon>Methylacidiphilum (ex Ratnadevi et al. 2023)</taxon>
    </lineage>
</organism>